<evidence type="ECO:0000256" key="1">
    <source>
        <dbReference type="SAM" id="MobiDB-lite"/>
    </source>
</evidence>
<feature type="compositionally biased region" description="Low complexity" evidence="1">
    <location>
        <begin position="176"/>
        <end position="190"/>
    </location>
</feature>
<evidence type="ECO:0008006" key="5">
    <source>
        <dbReference type="Google" id="ProtNLM"/>
    </source>
</evidence>
<organism evidence="3 4">
    <name type="scientific">Talaromyces atroroseus</name>
    <dbReference type="NCBI Taxonomy" id="1441469"/>
    <lineage>
        <taxon>Eukaryota</taxon>
        <taxon>Fungi</taxon>
        <taxon>Dikarya</taxon>
        <taxon>Ascomycota</taxon>
        <taxon>Pezizomycotina</taxon>
        <taxon>Eurotiomycetes</taxon>
        <taxon>Eurotiomycetidae</taxon>
        <taxon>Eurotiales</taxon>
        <taxon>Trichocomaceae</taxon>
        <taxon>Talaromyces</taxon>
        <taxon>Talaromyces sect. Trachyspermi</taxon>
    </lineage>
</organism>
<feature type="signal peptide" evidence="2">
    <location>
        <begin position="1"/>
        <end position="22"/>
    </location>
</feature>
<keyword evidence="2" id="KW-0732">Signal</keyword>
<dbReference type="OrthoDB" id="2564987at2759"/>
<feature type="region of interest" description="Disordered" evidence="1">
    <location>
        <begin position="173"/>
        <end position="215"/>
    </location>
</feature>
<dbReference type="Gene3D" id="2.40.40.10">
    <property type="entry name" value="RlpA-like domain"/>
    <property type="match status" value="1"/>
</dbReference>
<dbReference type="STRING" id="1441469.A0A225AS08"/>
<dbReference type="AlphaFoldDB" id="A0A225AS08"/>
<reference evidence="3 4" key="1">
    <citation type="submission" date="2015-06" db="EMBL/GenBank/DDBJ databases">
        <title>Talaromyces atroroseus IBT 11181 draft genome.</title>
        <authorList>
            <person name="Rasmussen K.B."/>
            <person name="Rasmussen S."/>
            <person name="Petersen B."/>
            <person name="Sicheritz-Ponten T."/>
            <person name="Mortensen U.H."/>
            <person name="Thrane U."/>
        </authorList>
    </citation>
    <scope>NUCLEOTIDE SEQUENCE [LARGE SCALE GENOMIC DNA]</scope>
    <source>
        <strain evidence="3 4">IBT 11181</strain>
    </source>
</reference>
<keyword evidence="4" id="KW-1185">Reference proteome</keyword>
<evidence type="ECO:0000313" key="3">
    <source>
        <dbReference type="EMBL" id="OKL64362.1"/>
    </source>
</evidence>
<feature type="compositionally biased region" description="Pro residues" evidence="1">
    <location>
        <begin position="191"/>
        <end position="201"/>
    </location>
</feature>
<dbReference type="Proteomes" id="UP000214365">
    <property type="component" value="Unassembled WGS sequence"/>
</dbReference>
<comment type="caution">
    <text evidence="3">The sequence shown here is derived from an EMBL/GenBank/DDBJ whole genome shotgun (WGS) entry which is preliminary data.</text>
</comment>
<sequence>MQLKKFSLAAGLLLSMSSQAQQTTIYSGTGFGTYYYDMKQVDVCGTSFASQNTGPVRCQTSDLSLDALNSNYVVAMNNTQLGEQLALYCGKKVAITSVNGQSVSMDLPLFIGDGCLRCSEGSAADYQTWDSNGAPGLDFSYSILDQLSGGNACQHGHFSITWEIVDEQLYDFDTNTGTTTTPASASAPAPTSVPTPPPAPAAPKAGGGEGEGGAAQVRPVTAPVQYQNFDKVAAAPTTLITTQPPATTTTTNPGTCSSGAWQCSPNGSVLEQCISGTWAPRATCAAGEVCRGGGVPYCAAPGVGQAAS</sequence>
<dbReference type="GeneID" id="31000844"/>
<name>A0A225AS08_TALAT</name>
<evidence type="ECO:0000256" key="2">
    <source>
        <dbReference type="SAM" id="SignalP"/>
    </source>
</evidence>
<protein>
    <recommendedName>
        <fullName evidence="5">CBM1 domain-containing protein</fullName>
    </recommendedName>
</protein>
<evidence type="ECO:0000313" key="4">
    <source>
        <dbReference type="Proteomes" id="UP000214365"/>
    </source>
</evidence>
<accession>A0A225AS08</accession>
<proteinExistence type="predicted"/>
<dbReference type="SUPFAM" id="SSF50685">
    <property type="entry name" value="Barwin-like endoglucanases"/>
    <property type="match status" value="1"/>
</dbReference>
<dbReference type="RefSeq" id="XP_020124483.1">
    <property type="nucleotide sequence ID" value="XM_020259837.1"/>
</dbReference>
<gene>
    <name evidence="3" type="ORF">UA08_01089</name>
</gene>
<dbReference type="InterPro" id="IPR036908">
    <property type="entry name" value="RlpA-like_sf"/>
</dbReference>
<feature type="chain" id="PRO_5013302237" description="CBM1 domain-containing protein" evidence="2">
    <location>
        <begin position="23"/>
        <end position="308"/>
    </location>
</feature>
<dbReference type="EMBL" id="LFMY01000001">
    <property type="protein sequence ID" value="OKL64362.1"/>
    <property type="molecule type" value="Genomic_DNA"/>
</dbReference>